<evidence type="ECO:0000313" key="3">
    <source>
        <dbReference type="Proteomes" id="UP001191004"/>
    </source>
</evidence>
<sequence>MKNTREDILHLAKLSNLSLEETEVESLQRDLDNIVNYISQLDELNTDGVEPTYQVFEMENVWREDEVKPQDASREQLLNLAPASRQDMIQVPKVL</sequence>
<dbReference type="EC" id="6.3.5.-" evidence="1"/>
<dbReference type="Pfam" id="PF02686">
    <property type="entry name" value="GatC"/>
    <property type="match status" value="1"/>
</dbReference>
<keyword evidence="1" id="KW-0547">Nucleotide-binding</keyword>
<dbReference type="Proteomes" id="UP001191004">
    <property type="component" value="Unassembled WGS sequence"/>
</dbReference>
<comment type="catalytic activity">
    <reaction evidence="1">
        <text>L-aspartyl-tRNA(Asn) + L-glutamine + ATP + H2O = L-asparaginyl-tRNA(Asn) + L-glutamate + ADP + phosphate + 2 H(+)</text>
        <dbReference type="Rhea" id="RHEA:14513"/>
        <dbReference type="Rhea" id="RHEA-COMP:9674"/>
        <dbReference type="Rhea" id="RHEA-COMP:9677"/>
        <dbReference type="ChEBI" id="CHEBI:15377"/>
        <dbReference type="ChEBI" id="CHEBI:15378"/>
        <dbReference type="ChEBI" id="CHEBI:29985"/>
        <dbReference type="ChEBI" id="CHEBI:30616"/>
        <dbReference type="ChEBI" id="CHEBI:43474"/>
        <dbReference type="ChEBI" id="CHEBI:58359"/>
        <dbReference type="ChEBI" id="CHEBI:78515"/>
        <dbReference type="ChEBI" id="CHEBI:78516"/>
        <dbReference type="ChEBI" id="CHEBI:456216"/>
    </reaction>
</comment>
<evidence type="ECO:0000256" key="1">
    <source>
        <dbReference type="HAMAP-Rule" id="MF_00122"/>
    </source>
</evidence>
<dbReference type="InterPro" id="IPR036113">
    <property type="entry name" value="Asp/Glu-ADT_sf_sub_c"/>
</dbReference>
<dbReference type="PANTHER" id="PTHR15004">
    <property type="entry name" value="GLUTAMYL-TRNA(GLN) AMIDOTRANSFERASE SUBUNIT C, MITOCHONDRIAL"/>
    <property type="match status" value="1"/>
</dbReference>
<dbReference type="PANTHER" id="PTHR15004:SF0">
    <property type="entry name" value="GLUTAMYL-TRNA(GLN) AMIDOTRANSFERASE SUBUNIT C, MITOCHONDRIAL"/>
    <property type="match status" value="1"/>
</dbReference>
<keyword evidence="1 2" id="KW-0436">Ligase</keyword>
<protein>
    <recommendedName>
        <fullName evidence="1">Aspartyl/glutamyl-tRNA(Asn/Gln) amidotransferase subunit C</fullName>
        <shortName evidence="1">Asp/Glu-ADT subunit C</shortName>
        <ecNumber evidence="1">6.3.5.-</ecNumber>
    </recommendedName>
</protein>
<dbReference type="RefSeq" id="WP_129604251.1">
    <property type="nucleotide sequence ID" value="NZ_PRLL01000003.1"/>
</dbReference>
<dbReference type="NCBIfam" id="TIGR00135">
    <property type="entry name" value="gatC"/>
    <property type="match status" value="1"/>
</dbReference>
<dbReference type="Gene3D" id="1.10.20.60">
    <property type="entry name" value="Glu-tRNAGln amidotransferase C subunit, N-terminal domain"/>
    <property type="match status" value="1"/>
</dbReference>
<organism evidence="2 3">
    <name type="scientific">Candidatus Nanosyncoccus nanoralicus</name>
    <dbReference type="NCBI Taxonomy" id="2171996"/>
    <lineage>
        <taxon>Bacteria</taxon>
        <taxon>Candidatus Saccharimonadota</taxon>
        <taxon>Candidatus Nanosyncoccalia</taxon>
        <taxon>Candidatus Nanosyncoccales</taxon>
        <taxon>Candidatus Nanosyncoccaceae</taxon>
        <taxon>Candidatus Nanosyncoccus</taxon>
    </lineage>
</organism>
<comment type="catalytic activity">
    <reaction evidence="1">
        <text>L-glutamyl-tRNA(Gln) + L-glutamine + ATP + H2O = L-glutaminyl-tRNA(Gln) + L-glutamate + ADP + phosphate + H(+)</text>
        <dbReference type="Rhea" id="RHEA:17521"/>
        <dbReference type="Rhea" id="RHEA-COMP:9681"/>
        <dbReference type="Rhea" id="RHEA-COMP:9684"/>
        <dbReference type="ChEBI" id="CHEBI:15377"/>
        <dbReference type="ChEBI" id="CHEBI:15378"/>
        <dbReference type="ChEBI" id="CHEBI:29985"/>
        <dbReference type="ChEBI" id="CHEBI:30616"/>
        <dbReference type="ChEBI" id="CHEBI:43474"/>
        <dbReference type="ChEBI" id="CHEBI:58359"/>
        <dbReference type="ChEBI" id="CHEBI:78520"/>
        <dbReference type="ChEBI" id="CHEBI:78521"/>
        <dbReference type="ChEBI" id="CHEBI:456216"/>
    </reaction>
</comment>
<comment type="function">
    <text evidence="1">Allows the formation of correctly charged Asn-tRNA(Asn) or Gln-tRNA(Gln) through the transamidation of misacylated Asp-tRNA(Asn) or Glu-tRNA(Gln) in organisms which lack either or both of asparaginyl-tRNA or glutaminyl-tRNA synthetases. The reaction takes place in the presence of glutamine and ATP through an activated phospho-Asp-tRNA(Asn) or phospho-Glu-tRNA(Gln).</text>
</comment>
<keyword evidence="1" id="KW-0648">Protein biosynthesis</keyword>
<keyword evidence="3" id="KW-1185">Reference proteome</keyword>
<gene>
    <name evidence="1 2" type="primary">gatC</name>
    <name evidence="2" type="ORF">G3KMM_00179</name>
</gene>
<reference evidence="2 3" key="2">
    <citation type="journal article" date="2020" name="Cell Rep.">
        <title>Acquisition and Adaptation of Ultra-small Parasitic Reduced Genome Bacteria to Mammalian Hosts.</title>
        <authorList>
            <person name="McLean J.S."/>
            <person name="Bor B."/>
            <person name="Kerns K.A."/>
            <person name="Liu Q."/>
            <person name="To T.T."/>
            <person name="Solden L."/>
            <person name="Hendrickson E.L."/>
            <person name="Wrighton K."/>
            <person name="Shi W."/>
            <person name="He X."/>
        </authorList>
    </citation>
    <scope>NUCLEOTIDE SEQUENCE [LARGE SCALE GENOMIC DNA]</scope>
    <source>
        <strain evidence="2 3">TM7_KMM_G3_1_HOT_351</strain>
    </source>
</reference>
<keyword evidence="1" id="KW-0067">ATP-binding</keyword>
<accession>A0ABY0FKE9</accession>
<name>A0ABY0FKE9_9BACT</name>
<reference evidence="2 3" key="1">
    <citation type="journal article" date="2018" name="bioRxiv">
        <title>Evidence of independent acquisition and adaption of ultra-small bacteria to human hosts across the highly diverse yet reduced genomes of the phylum Saccharibacteria.</title>
        <authorList>
            <person name="McLean J.S."/>
            <person name="Bor B."/>
            <person name="To T.T."/>
            <person name="Liu Q."/>
            <person name="Kearns K.A."/>
            <person name="Solden L.M."/>
            <person name="Wrighton K.C."/>
            <person name="He X."/>
            <person name="Shi W."/>
        </authorList>
    </citation>
    <scope>NUCLEOTIDE SEQUENCE [LARGE SCALE GENOMIC DNA]</scope>
    <source>
        <strain evidence="2 3">TM7_KMM_G3_1_HOT_351</strain>
    </source>
</reference>
<comment type="caution">
    <text evidence="2">The sequence shown here is derived from an EMBL/GenBank/DDBJ whole genome shotgun (WGS) entry which is preliminary data.</text>
</comment>
<proteinExistence type="inferred from homology"/>
<evidence type="ECO:0000313" key="2">
    <source>
        <dbReference type="EMBL" id="RYC73839.1"/>
    </source>
</evidence>
<dbReference type="EMBL" id="PRLL01000003">
    <property type="protein sequence ID" value="RYC73839.1"/>
    <property type="molecule type" value="Genomic_DNA"/>
</dbReference>
<comment type="similarity">
    <text evidence="1">Belongs to the GatC family.</text>
</comment>
<dbReference type="GO" id="GO:0016874">
    <property type="term" value="F:ligase activity"/>
    <property type="evidence" value="ECO:0007669"/>
    <property type="project" value="UniProtKB-KW"/>
</dbReference>
<dbReference type="InterPro" id="IPR003837">
    <property type="entry name" value="GatC"/>
</dbReference>
<comment type="subunit">
    <text evidence="1">Heterotrimer of A, B and C subunits.</text>
</comment>
<dbReference type="SUPFAM" id="SSF141000">
    <property type="entry name" value="Glu-tRNAGln amidotransferase C subunit"/>
    <property type="match status" value="1"/>
</dbReference>
<dbReference type="HAMAP" id="MF_00122">
    <property type="entry name" value="GatC"/>
    <property type="match status" value="1"/>
</dbReference>